<dbReference type="PROSITE" id="PS00886">
    <property type="entry name" value="ILVD_EDD_1"/>
    <property type="match status" value="1"/>
</dbReference>
<keyword evidence="2" id="KW-0479">Metal-binding</keyword>
<evidence type="ECO:0000259" key="6">
    <source>
        <dbReference type="Pfam" id="PF00920"/>
    </source>
</evidence>
<dbReference type="InterPro" id="IPR037237">
    <property type="entry name" value="IlvD/EDD_N"/>
</dbReference>
<name>A0ABW9E164_9BURK</name>
<evidence type="ECO:0000256" key="1">
    <source>
        <dbReference type="ARBA" id="ARBA00006486"/>
    </source>
</evidence>
<keyword evidence="4" id="KW-0411">Iron-sulfur</keyword>
<dbReference type="InterPro" id="IPR000581">
    <property type="entry name" value="ILV_EDD_N"/>
</dbReference>
<gene>
    <name evidence="7" type="ORF">PQQ63_31605</name>
</gene>
<evidence type="ECO:0000256" key="4">
    <source>
        <dbReference type="ARBA" id="ARBA00023014"/>
    </source>
</evidence>
<dbReference type="EC" id="4.2.1.9" evidence="7"/>
<comment type="similarity">
    <text evidence="1">Belongs to the IlvD/Edd family.</text>
</comment>
<evidence type="ECO:0000256" key="3">
    <source>
        <dbReference type="ARBA" id="ARBA00023004"/>
    </source>
</evidence>
<dbReference type="Pfam" id="PF00920">
    <property type="entry name" value="ILVD_EDD_N"/>
    <property type="match status" value="1"/>
</dbReference>
<keyword evidence="3" id="KW-0408">Iron</keyword>
<accession>A0ABW9E164</accession>
<dbReference type="RefSeq" id="WP_408339841.1">
    <property type="nucleotide sequence ID" value="NZ_JAQQCF010000037.1"/>
</dbReference>
<keyword evidence="5 7" id="KW-0456">Lyase</keyword>
<comment type="caution">
    <text evidence="7">The sequence shown here is derived from an EMBL/GenBank/DDBJ whole genome shotgun (WGS) entry which is preliminary data.</text>
</comment>
<organism evidence="7 8">
    <name type="scientific">Paraburkholderia metrosideri</name>
    <dbReference type="NCBI Taxonomy" id="580937"/>
    <lineage>
        <taxon>Bacteria</taxon>
        <taxon>Pseudomonadati</taxon>
        <taxon>Pseudomonadota</taxon>
        <taxon>Betaproteobacteria</taxon>
        <taxon>Burkholderiales</taxon>
        <taxon>Burkholderiaceae</taxon>
        <taxon>Paraburkholderia</taxon>
    </lineage>
</organism>
<keyword evidence="8" id="KW-1185">Reference proteome</keyword>
<evidence type="ECO:0000313" key="8">
    <source>
        <dbReference type="Proteomes" id="UP001629432"/>
    </source>
</evidence>
<evidence type="ECO:0000256" key="2">
    <source>
        <dbReference type="ARBA" id="ARBA00022723"/>
    </source>
</evidence>
<sequence length="173" mass="18949">MRKLRSQSWFGRNDKDSFIHRSWMKNQGIPHDEFDGRPVIGICNTWSELTPCNAHFRELAEYVKKGVHEAGGLPLEFPVMSLGESNLRPTAMLFRNLASMDVEESIRGNPMDGVILLVGCDKTTPALLMGAASCNLPALAVSGGPMLNGRFRGKNIGSGTGVWQMSEEVRAGT</sequence>
<dbReference type="EMBL" id="JAQQCF010000037">
    <property type="protein sequence ID" value="MFM0641250.1"/>
    <property type="molecule type" value="Genomic_DNA"/>
</dbReference>
<dbReference type="PANTHER" id="PTHR43183">
    <property type="entry name" value="HYPOTHETICAL DIHYDROXYACID DEHYDRATASE (EUROFUNG)-RELATED"/>
    <property type="match status" value="1"/>
</dbReference>
<dbReference type="GO" id="GO:0004160">
    <property type="term" value="F:dihydroxy-acid dehydratase activity"/>
    <property type="evidence" value="ECO:0007669"/>
    <property type="project" value="UniProtKB-EC"/>
</dbReference>
<reference evidence="7 8" key="1">
    <citation type="journal article" date="2024" name="Chem. Sci.">
        <title>Discovery of megapolipeptins by genome mining of a Burkholderiales bacteria collection.</title>
        <authorList>
            <person name="Paulo B.S."/>
            <person name="Recchia M.J.J."/>
            <person name="Lee S."/>
            <person name="Fergusson C.H."/>
            <person name="Romanowski S.B."/>
            <person name="Hernandez A."/>
            <person name="Krull N."/>
            <person name="Liu D.Y."/>
            <person name="Cavanagh H."/>
            <person name="Bos A."/>
            <person name="Gray C.A."/>
            <person name="Murphy B.T."/>
            <person name="Linington R.G."/>
            <person name="Eustaquio A.S."/>
        </authorList>
    </citation>
    <scope>NUCLEOTIDE SEQUENCE [LARGE SCALE GENOMIC DNA]</scope>
    <source>
        <strain evidence="7 8">RL17-338-BIC-A</strain>
    </source>
</reference>
<dbReference type="InterPro" id="IPR020558">
    <property type="entry name" value="DiOHA_6PGluconate_deHydtase_CS"/>
</dbReference>
<feature type="non-terminal residue" evidence="7">
    <location>
        <position position="173"/>
    </location>
</feature>
<protein>
    <submittedName>
        <fullName evidence="7">Dihydroxy-acid dehydratase</fullName>
        <ecNumber evidence="7">4.2.1.9</ecNumber>
    </submittedName>
</protein>
<feature type="domain" description="Dihydroxy-acid/6-phosphogluconate dehydratase N-terminal" evidence="6">
    <location>
        <begin position="37"/>
        <end position="172"/>
    </location>
</feature>
<dbReference type="Proteomes" id="UP001629432">
    <property type="component" value="Unassembled WGS sequence"/>
</dbReference>
<dbReference type="SUPFAM" id="SSF143975">
    <property type="entry name" value="IlvD/EDD N-terminal domain-like"/>
    <property type="match status" value="1"/>
</dbReference>
<proteinExistence type="inferred from homology"/>
<evidence type="ECO:0000256" key="5">
    <source>
        <dbReference type="ARBA" id="ARBA00023239"/>
    </source>
</evidence>
<evidence type="ECO:0000313" key="7">
    <source>
        <dbReference type="EMBL" id="MFM0641250.1"/>
    </source>
</evidence>
<dbReference type="PANTHER" id="PTHR43183:SF1">
    <property type="entry name" value="HYPOTHETICAL DIHYDROXY-ACID DEHYDRATASE (EUROFUNG)-RELATED"/>
    <property type="match status" value="1"/>
</dbReference>
<dbReference type="InterPro" id="IPR052352">
    <property type="entry name" value="Sugar_Degrad_Dehydratases"/>
</dbReference>